<evidence type="ECO:0000256" key="1">
    <source>
        <dbReference type="SAM" id="MobiDB-lite"/>
    </source>
</evidence>
<evidence type="ECO:0000313" key="3">
    <source>
        <dbReference type="Proteomes" id="UP000468735"/>
    </source>
</evidence>
<organism evidence="2 3">
    <name type="scientific">Actinomadura rudentiformis</name>
    <dbReference type="NCBI Taxonomy" id="359158"/>
    <lineage>
        <taxon>Bacteria</taxon>
        <taxon>Bacillati</taxon>
        <taxon>Actinomycetota</taxon>
        <taxon>Actinomycetes</taxon>
        <taxon>Streptosporangiales</taxon>
        <taxon>Thermomonosporaceae</taxon>
        <taxon>Actinomadura</taxon>
    </lineage>
</organism>
<dbReference type="Proteomes" id="UP000468735">
    <property type="component" value="Unassembled WGS sequence"/>
</dbReference>
<protein>
    <submittedName>
        <fullName evidence="2">Uncharacterized protein</fullName>
    </submittedName>
</protein>
<dbReference type="AlphaFoldDB" id="A0A6H9Z585"/>
<dbReference type="EMBL" id="WBMT01000004">
    <property type="protein sequence ID" value="KAB2350142.1"/>
    <property type="molecule type" value="Genomic_DNA"/>
</dbReference>
<comment type="caution">
    <text evidence="2">The sequence shown here is derived from an EMBL/GenBank/DDBJ whole genome shotgun (WGS) entry which is preliminary data.</text>
</comment>
<sequence length="115" mass="12328">MSVMFAQPMAFVPSRLEHAPALIFGADVVVPANLSRMFGCGSKCLLVVQSVDAVTARVTPSVTTDFSFGTPVTSGPLANFHSMVPPFFQELRPAENELSRHAPSGTEEFQGLPFT</sequence>
<feature type="region of interest" description="Disordered" evidence="1">
    <location>
        <begin position="95"/>
        <end position="115"/>
    </location>
</feature>
<gene>
    <name evidence="2" type="ORF">F8566_10100</name>
</gene>
<proteinExistence type="predicted"/>
<accession>A0A6H9Z585</accession>
<keyword evidence="3" id="KW-1185">Reference proteome</keyword>
<name>A0A6H9Z585_9ACTN</name>
<evidence type="ECO:0000313" key="2">
    <source>
        <dbReference type="EMBL" id="KAB2350142.1"/>
    </source>
</evidence>
<reference evidence="2 3" key="1">
    <citation type="submission" date="2019-09" db="EMBL/GenBank/DDBJ databases">
        <title>Actinomadura physcomitrii sp. nov., a novel actinomycete isolated from moss [Physcomitrium sphaericum (Ludw) Fuernr].</title>
        <authorList>
            <person name="Zhuang X."/>
            <person name="Liu C."/>
        </authorList>
    </citation>
    <scope>NUCLEOTIDE SEQUENCE [LARGE SCALE GENOMIC DNA]</scope>
    <source>
        <strain evidence="2 3">HMC1</strain>
    </source>
</reference>